<dbReference type="PROSITE" id="PS50110">
    <property type="entry name" value="RESPONSE_REGULATORY"/>
    <property type="match status" value="1"/>
</dbReference>
<evidence type="ECO:0000256" key="2">
    <source>
        <dbReference type="PROSITE-ProRule" id="PRU00169"/>
    </source>
</evidence>
<organism evidence="4 5">
    <name type="scientific">Methanomicrobium antiquum</name>
    <dbReference type="NCBI Taxonomy" id="487686"/>
    <lineage>
        <taxon>Archaea</taxon>
        <taxon>Methanobacteriati</taxon>
        <taxon>Methanobacteriota</taxon>
        <taxon>Stenosarchaea group</taxon>
        <taxon>Methanomicrobia</taxon>
        <taxon>Methanomicrobiales</taxon>
        <taxon>Methanomicrobiaceae</taxon>
        <taxon>Methanomicrobium</taxon>
    </lineage>
</organism>
<dbReference type="Gene3D" id="3.40.50.2300">
    <property type="match status" value="1"/>
</dbReference>
<feature type="domain" description="Response regulatory" evidence="3">
    <location>
        <begin position="3"/>
        <end position="119"/>
    </location>
</feature>
<reference evidence="4" key="1">
    <citation type="submission" date="2022-01" db="EMBL/GenBank/DDBJ databases">
        <title>Complete genome of Methanomicrobium antiquum DSM 21220.</title>
        <authorList>
            <person name="Chen S.-C."/>
            <person name="You Y.-T."/>
            <person name="Zhou Y.-Z."/>
            <person name="Lai M.-C."/>
        </authorList>
    </citation>
    <scope>NUCLEOTIDE SEQUENCE</scope>
    <source>
        <strain evidence="4">DSM 21220</strain>
    </source>
</reference>
<name>A0AAF0FRJ7_9EURY</name>
<dbReference type="SUPFAM" id="SSF52172">
    <property type="entry name" value="CheY-like"/>
    <property type="match status" value="1"/>
</dbReference>
<protein>
    <submittedName>
        <fullName evidence="4">Response regulator</fullName>
    </submittedName>
</protein>
<dbReference type="KEGG" id="manq:L1994_02330"/>
<evidence type="ECO:0000256" key="1">
    <source>
        <dbReference type="ARBA" id="ARBA00022553"/>
    </source>
</evidence>
<dbReference type="Proteomes" id="UP001218895">
    <property type="component" value="Chromosome"/>
</dbReference>
<dbReference type="RefSeq" id="WP_278100087.1">
    <property type="nucleotide sequence ID" value="NZ_CP091092.1"/>
</dbReference>
<dbReference type="PANTHER" id="PTHR44591:SF3">
    <property type="entry name" value="RESPONSE REGULATORY DOMAIN-CONTAINING PROTEIN"/>
    <property type="match status" value="1"/>
</dbReference>
<dbReference type="InterPro" id="IPR011006">
    <property type="entry name" value="CheY-like_superfamily"/>
</dbReference>
<dbReference type="GO" id="GO:0000160">
    <property type="term" value="P:phosphorelay signal transduction system"/>
    <property type="evidence" value="ECO:0007669"/>
    <property type="project" value="InterPro"/>
</dbReference>
<sequence length="200" mass="22514">MKDILLVDDTADILCLYRELLENRGFSVRLADNGSDALKVLAEKTPDLVILDIMMEPMSGWEVLSLIRNNIHTKNVPVIVLTGKIPLPQEIIGYEGLLNGFAMKPLRMKEFEGLISGFFAEENDIAKKCENARKSGADEAVVSEYARLCNNVRVLRKMLDCLYKVMKTDSSIEDKGELSEIVRLLDAKRARLSELEIILN</sequence>
<keyword evidence="5" id="KW-1185">Reference proteome</keyword>
<feature type="modified residue" description="4-aspartylphosphate" evidence="2">
    <location>
        <position position="52"/>
    </location>
</feature>
<evidence type="ECO:0000259" key="3">
    <source>
        <dbReference type="PROSITE" id="PS50110"/>
    </source>
</evidence>
<dbReference type="InterPro" id="IPR001789">
    <property type="entry name" value="Sig_transdc_resp-reg_receiver"/>
</dbReference>
<dbReference type="PANTHER" id="PTHR44591">
    <property type="entry name" value="STRESS RESPONSE REGULATOR PROTEIN 1"/>
    <property type="match status" value="1"/>
</dbReference>
<dbReference type="GeneID" id="79949195"/>
<dbReference type="InterPro" id="IPR050595">
    <property type="entry name" value="Bact_response_regulator"/>
</dbReference>
<evidence type="ECO:0000313" key="4">
    <source>
        <dbReference type="EMBL" id="WFN37247.1"/>
    </source>
</evidence>
<dbReference type="CDD" id="cd00156">
    <property type="entry name" value="REC"/>
    <property type="match status" value="1"/>
</dbReference>
<proteinExistence type="predicted"/>
<dbReference type="AlphaFoldDB" id="A0AAF0FRJ7"/>
<accession>A0AAF0FRJ7</accession>
<evidence type="ECO:0000313" key="5">
    <source>
        <dbReference type="Proteomes" id="UP001218895"/>
    </source>
</evidence>
<dbReference type="Pfam" id="PF18548">
    <property type="entry name" value="MetOD2"/>
    <property type="match status" value="1"/>
</dbReference>
<dbReference type="InterPro" id="IPR040541">
    <property type="entry name" value="MetOD2"/>
</dbReference>
<dbReference type="EMBL" id="CP091092">
    <property type="protein sequence ID" value="WFN37247.1"/>
    <property type="molecule type" value="Genomic_DNA"/>
</dbReference>
<keyword evidence="1 2" id="KW-0597">Phosphoprotein</keyword>
<gene>
    <name evidence="4" type="ORF">L1994_02330</name>
</gene>
<dbReference type="Pfam" id="PF00072">
    <property type="entry name" value="Response_reg"/>
    <property type="match status" value="1"/>
</dbReference>
<dbReference type="SMART" id="SM00448">
    <property type="entry name" value="REC"/>
    <property type="match status" value="1"/>
</dbReference>